<dbReference type="PANTHER" id="PTHR43674:SF2">
    <property type="entry name" value="BETA-UREIDOPROPIONASE"/>
    <property type="match status" value="1"/>
</dbReference>
<protein>
    <submittedName>
        <fullName evidence="4">Hydrolase</fullName>
    </submittedName>
</protein>
<name>A0ABY6Q416_9GAMM</name>
<proteinExistence type="predicted"/>
<dbReference type="GO" id="GO:0016787">
    <property type="term" value="F:hydrolase activity"/>
    <property type="evidence" value="ECO:0007669"/>
    <property type="project" value="UniProtKB-KW"/>
</dbReference>
<dbReference type="SUPFAM" id="SSF56317">
    <property type="entry name" value="Carbon-nitrogen hydrolase"/>
    <property type="match status" value="1"/>
</dbReference>
<evidence type="ECO:0000256" key="1">
    <source>
        <dbReference type="ARBA" id="ARBA00022801"/>
    </source>
</evidence>
<dbReference type="PROSITE" id="PS50263">
    <property type="entry name" value="CN_HYDROLASE"/>
    <property type="match status" value="1"/>
</dbReference>
<dbReference type="InterPro" id="IPR036526">
    <property type="entry name" value="C-N_Hydrolase_sf"/>
</dbReference>
<dbReference type="RefSeq" id="WP_279242165.1">
    <property type="nucleotide sequence ID" value="NZ_CP036501.1"/>
</dbReference>
<sequence length="333" mass="36591">MVKLISSSLEPSQCPAVGRVPRTLSIGLYQMKWYEDPDTHRERLAAGIEACAKAGADIVFLPELTLSRYPADTRPETPSDREPESLLDGPTVAFAKKAAIDNGVFVQASLYEAVDRGDGLGFNTAILVNAQGDLVAKTRKLHIPVTEGYFEDHYFAEGPSETPYPVHTIRRGETLINVGLPTCWDEWFPEVARSYGLQGADILSYPTAIGSEPDHPSFNTRPLWQKVITGHAIANGLFIAVPNRTGTEGLITFYGGSFIVDPFGRILAEAPEDEEVALVAEIDIAHRQDWLQLFPFFGTRRPDTYAALTNPRINPRKEGGEGEMGPIPGLAWR</sequence>
<dbReference type="Proteomes" id="UP001317963">
    <property type="component" value="Chromosome"/>
</dbReference>
<feature type="domain" description="CN hydrolase" evidence="3">
    <location>
        <begin position="22"/>
        <end position="284"/>
    </location>
</feature>
<gene>
    <name evidence="4" type="ORF">E0F26_00940</name>
</gene>
<feature type="region of interest" description="Disordered" evidence="2">
    <location>
        <begin position="69"/>
        <end position="88"/>
    </location>
</feature>
<keyword evidence="1 4" id="KW-0378">Hydrolase</keyword>
<dbReference type="EMBL" id="CP036501">
    <property type="protein sequence ID" value="UZP73387.1"/>
    <property type="molecule type" value="Genomic_DNA"/>
</dbReference>
<dbReference type="InterPro" id="IPR003010">
    <property type="entry name" value="C-N_Hydrolase"/>
</dbReference>
<evidence type="ECO:0000313" key="4">
    <source>
        <dbReference type="EMBL" id="UZP73387.1"/>
    </source>
</evidence>
<organism evidence="4 5">
    <name type="scientific">Candidatus Paraluminiphilus aquimaris</name>
    <dbReference type="NCBI Taxonomy" id="2518994"/>
    <lineage>
        <taxon>Bacteria</taxon>
        <taxon>Pseudomonadati</taxon>
        <taxon>Pseudomonadota</taxon>
        <taxon>Gammaproteobacteria</taxon>
        <taxon>Cellvibrionales</taxon>
        <taxon>Halieaceae</taxon>
        <taxon>Candidatus Paraluminiphilus</taxon>
    </lineage>
</organism>
<evidence type="ECO:0000313" key="5">
    <source>
        <dbReference type="Proteomes" id="UP001317963"/>
    </source>
</evidence>
<accession>A0ABY6Q416</accession>
<dbReference type="InterPro" id="IPR050345">
    <property type="entry name" value="Aliph_Amidase/BUP"/>
</dbReference>
<feature type="compositionally biased region" description="Basic and acidic residues" evidence="2">
    <location>
        <begin position="71"/>
        <end position="84"/>
    </location>
</feature>
<reference evidence="4 5" key="1">
    <citation type="submission" date="2019-02" db="EMBL/GenBank/DDBJ databases">
        <title>Halieaceae_genomes.</title>
        <authorList>
            <person name="Li S.-H."/>
        </authorList>
    </citation>
    <scope>NUCLEOTIDE SEQUENCE [LARGE SCALE GENOMIC DNA]</scope>
    <source>
        <strain evidence="4 5">JH123</strain>
    </source>
</reference>
<evidence type="ECO:0000256" key="2">
    <source>
        <dbReference type="SAM" id="MobiDB-lite"/>
    </source>
</evidence>
<dbReference type="Pfam" id="PF00795">
    <property type="entry name" value="CN_hydrolase"/>
    <property type="match status" value="1"/>
</dbReference>
<dbReference type="PANTHER" id="PTHR43674">
    <property type="entry name" value="NITRILASE C965.09-RELATED"/>
    <property type="match status" value="1"/>
</dbReference>
<evidence type="ECO:0000259" key="3">
    <source>
        <dbReference type="PROSITE" id="PS50263"/>
    </source>
</evidence>
<keyword evidence="5" id="KW-1185">Reference proteome</keyword>
<dbReference type="Gene3D" id="3.60.110.10">
    <property type="entry name" value="Carbon-nitrogen hydrolase"/>
    <property type="match status" value="1"/>
</dbReference>